<dbReference type="PROSITE" id="PS00350">
    <property type="entry name" value="MADS_BOX_1"/>
    <property type="match status" value="1"/>
</dbReference>
<dbReference type="PRINTS" id="PR00404">
    <property type="entry name" value="MADSDOMAIN"/>
</dbReference>
<keyword evidence="3" id="KW-0597">Phosphoprotein</keyword>
<evidence type="ECO:0000313" key="14">
    <source>
        <dbReference type="RefSeq" id="XP_023384757.1"/>
    </source>
</evidence>
<keyword evidence="9" id="KW-0539">Nucleus</keyword>
<dbReference type="InterPro" id="IPR036879">
    <property type="entry name" value="TF_MADSbox_sf"/>
</dbReference>
<dbReference type="CDD" id="cd00265">
    <property type="entry name" value="MADS_MEF2_like"/>
    <property type="match status" value="1"/>
</dbReference>
<keyword evidence="2" id="KW-0217">Developmental protein</keyword>
<sequence>MGRKKIQITRIMDERNRQVTFTKRKFGLMKKAYELSVLCDCEIALIIFNSSNKLFQYASTDMDKVLLKYTEYNEPHESRTNSDIVEALNKKEHRGCDSPDPDTSYVLTPHTEEKYKKINEEFDNMMRNHKIAPGLPPQNFSMSVTVPVSSPSALSYTNPGSALVSPSLAASSTLADSSMLSPPQATLHRNVSPGAPQRPPSTGSAGGMLTTSDLTVPNGAGSSPVGNGFVNSRASPNLIGTTGANSLGKVMPTKSPPPPAGSGLAMNSRKPDLRVVIPPSSKGMMPPLNTQRISSSQATQPLATPVVSVTTPSLPPQGLVYSAMPTAYNTDYSLSSADLSALQGFGSPGMLSLGQVSAWQQHHLGQAALSSLVSGGQLSQGSNLSINTNQNINIKSEPISPPRDRMTPSGFQPQPQPPQPRQDMGRSPVDSLSSSSSSYDGSDREDPRGDFHAPVVLGRPPHAEDRASPSGKRMRMDAWVT</sequence>
<feature type="compositionally biased region" description="Basic and acidic residues" evidence="10">
    <location>
        <begin position="441"/>
        <end position="451"/>
    </location>
</feature>
<feature type="region of interest" description="Disordered" evidence="10">
    <location>
        <begin position="175"/>
        <end position="267"/>
    </location>
</feature>
<feature type="compositionally biased region" description="Low complexity" evidence="10">
    <location>
        <begin position="427"/>
        <end position="440"/>
    </location>
</feature>
<reference evidence="13 14" key="1">
    <citation type="submission" date="2025-04" db="UniProtKB">
        <authorList>
            <consortium name="RefSeq"/>
        </authorList>
    </citation>
    <scope>IDENTIFICATION</scope>
    <source>
        <tissue evidence="13 14">Kidney</tissue>
    </source>
</reference>
<feature type="compositionally biased region" description="Low complexity" evidence="10">
    <location>
        <begin position="376"/>
        <end position="385"/>
    </location>
</feature>
<dbReference type="SUPFAM" id="SSF55455">
    <property type="entry name" value="SRF-like"/>
    <property type="match status" value="1"/>
</dbReference>
<evidence type="ECO:0000256" key="7">
    <source>
        <dbReference type="ARBA" id="ARBA00023159"/>
    </source>
</evidence>
<dbReference type="GO" id="GO:0030154">
    <property type="term" value="P:cell differentiation"/>
    <property type="evidence" value="ECO:0007669"/>
    <property type="project" value="UniProtKB-KW"/>
</dbReference>
<protein>
    <submittedName>
        <fullName evidence="13 14">Myocyte-specific enhancer factor 2A isoform X1</fullName>
    </submittedName>
</protein>
<evidence type="ECO:0000256" key="1">
    <source>
        <dbReference type="ARBA" id="ARBA00004123"/>
    </source>
</evidence>
<dbReference type="Proteomes" id="UP000515202">
    <property type="component" value="Unplaced"/>
</dbReference>
<organism evidence="12 13">
    <name type="scientific">Pteropus vampyrus</name>
    <name type="common">Large flying fox</name>
    <dbReference type="NCBI Taxonomy" id="132908"/>
    <lineage>
        <taxon>Eukaryota</taxon>
        <taxon>Metazoa</taxon>
        <taxon>Chordata</taxon>
        <taxon>Craniata</taxon>
        <taxon>Vertebrata</taxon>
        <taxon>Euteleostomi</taxon>
        <taxon>Mammalia</taxon>
        <taxon>Eutheria</taxon>
        <taxon>Laurasiatheria</taxon>
        <taxon>Chiroptera</taxon>
        <taxon>Yinpterochiroptera</taxon>
        <taxon>Pteropodoidea</taxon>
        <taxon>Pteropodidae</taxon>
        <taxon>Pteropodinae</taxon>
        <taxon>Pteropus</taxon>
    </lineage>
</organism>
<dbReference type="GO" id="GO:0046983">
    <property type="term" value="F:protein dimerization activity"/>
    <property type="evidence" value="ECO:0007669"/>
    <property type="project" value="InterPro"/>
</dbReference>
<evidence type="ECO:0000259" key="11">
    <source>
        <dbReference type="PROSITE" id="PS50066"/>
    </source>
</evidence>
<keyword evidence="7" id="KW-0010">Activator</keyword>
<dbReference type="PROSITE" id="PS50066">
    <property type="entry name" value="MADS_BOX_2"/>
    <property type="match status" value="1"/>
</dbReference>
<evidence type="ECO:0000313" key="15">
    <source>
        <dbReference type="RefSeq" id="XP_023384758.1"/>
    </source>
</evidence>
<keyword evidence="4" id="KW-0221">Differentiation</keyword>
<evidence type="ECO:0000256" key="5">
    <source>
        <dbReference type="ARBA" id="ARBA00023015"/>
    </source>
</evidence>
<proteinExistence type="predicted"/>
<dbReference type="InterPro" id="IPR022102">
    <property type="entry name" value="HJURP_C"/>
</dbReference>
<dbReference type="Pfam" id="PF12347">
    <property type="entry name" value="HJURP_C"/>
    <property type="match status" value="1"/>
</dbReference>
<dbReference type="InterPro" id="IPR033896">
    <property type="entry name" value="MEF2-like_N"/>
</dbReference>
<dbReference type="FunFam" id="3.40.1810.10:FF:000001">
    <property type="entry name" value="Myocyte-specific enhancer factor 2A homolog"/>
    <property type="match status" value="1"/>
</dbReference>
<dbReference type="RefSeq" id="XP_023384756.1">
    <property type="nucleotide sequence ID" value="XM_023528988.1"/>
</dbReference>
<dbReference type="RefSeq" id="XP_023384757.1">
    <property type="nucleotide sequence ID" value="XM_023528989.1"/>
</dbReference>
<dbReference type="InterPro" id="IPR002100">
    <property type="entry name" value="TF_MADSbox"/>
</dbReference>
<keyword evidence="6" id="KW-0238">DNA-binding</keyword>
<dbReference type="CTD" id="4205"/>
<dbReference type="SMART" id="SM00432">
    <property type="entry name" value="MADS"/>
    <property type="match status" value="1"/>
</dbReference>
<name>A0A6P6CBH7_PTEVA</name>
<evidence type="ECO:0000256" key="2">
    <source>
        <dbReference type="ARBA" id="ARBA00022473"/>
    </source>
</evidence>
<dbReference type="GO" id="GO:0000981">
    <property type="term" value="F:DNA-binding transcription factor activity, RNA polymerase II-specific"/>
    <property type="evidence" value="ECO:0007669"/>
    <property type="project" value="TreeGrafter"/>
</dbReference>
<dbReference type="GO" id="GO:0000978">
    <property type="term" value="F:RNA polymerase II cis-regulatory region sequence-specific DNA binding"/>
    <property type="evidence" value="ECO:0007669"/>
    <property type="project" value="TreeGrafter"/>
</dbReference>
<dbReference type="Pfam" id="PF00319">
    <property type="entry name" value="SRF-TF"/>
    <property type="match status" value="1"/>
</dbReference>
<dbReference type="RefSeq" id="XP_023384758.1">
    <property type="nucleotide sequence ID" value="XM_023528990.1"/>
</dbReference>
<dbReference type="PANTHER" id="PTHR11945">
    <property type="entry name" value="MADS BOX PROTEIN"/>
    <property type="match status" value="1"/>
</dbReference>
<accession>A0A6P6CBH7</accession>
<evidence type="ECO:0000256" key="10">
    <source>
        <dbReference type="SAM" id="MobiDB-lite"/>
    </source>
</evidence>
<evidence type="ECO:0000256" key="8">
    <source>
        <dbReference type="ARBA" id="ARBA00023163"/>
    </source>
</evidence>
<feature type="domain" description="MADS-box" evidence="11">
    <location>
        <begin position="1"/>
        <end position="61"/>
    </location>
</feature>
<dbReference type="GO" id="GO:0042826">
    <property type="term" value="F:histone deacetylase binding"/>
    <property type="evidence" value="ECO:0007669"/>
    <property type="project" value="TreeGrafter"/>
</dbReference>
<feature type="compositionally biased region" description="Polar residues" evidence="10">
    <location>
        <begin position="209"/>
        <end position="245"/>
    </location>
</feature>
<dbReference type="PANTHER" id="PTHR11945:SF637">
    <property type="entry name" value="MYOCYTE-SPECIFIC ENHANCER FACTOR 2A"/>
    <property type="match status" value="1"/>
</dbReference>
<dbReference type="AlphaFoldDB" id="A0A6P6CBH7"/>
<comment type="subcellular location">
    <subcellularLocation>
        <location evidence="1">Nucleus</location>
    </subcellularLocation>
</comment>
<evidence type="ECO:0000313" key="13">
    <source>
        <dbReference type="RefSeq" id="XP_023384756.1"/>
    </source>
</evidence>
<gene>
    <name evidence="13 14 15" type="primary">MEF2A</name>
</gene>
<dbReference type="KEGG" id="pvp:105290256"/>
<dbReference type="GO" id="GO:0005634">
    <property type="term" value="C:nucleus"/>
    <property type="evidence" value="ECO:0007669"/>
    <property type="project" value="UniProtKB-SubCell"/>
</dbReference>
<dbReference type="OrthoDB" id="1898716at2759"/>
<evidence type="ECO:0000313" key="12">
    <source>
        <dbReference type="Proteomes" id="UP000515202"/>
    </source>
</evidence>
<dbReference type="GeneID" id="105290256"/>
<evidence type="ECO:0000256" key="4">
    <source>
        <dbReference type="ARBA" id="ARBA00022782"/>
    </source>
</evidence>
<evidence type="ECO:0000256" key="6">
    <source>
        <dbReference type="ARBA" id="ARBA00023125"/>
    </source>
</evidence>
<feature type="region of interest" description="Disordered" evidence="10">
    <location>
        <begin position="376"/>
        <end position="481"/>
    </location>
</feature>
<dbReference type="GO" id="GO:0045944">
    <property type="term" value="P:positive regulation of transcription by RNA polymerase II"/>
    <property type="evidence" value="ECO:0007669"/>
    <property type="project" value="InterPro"/>
</dbReference>
<evidence type="ECO:0000256" key="9">
    <source>
        <dbReference type="ARBA" id="ARBA00023242"/>
    </source>
</evidence>
<keyword evidence="5" id="KW-0805">Transcription regulation</keyword>
<keyword evidence="12" id="KW-1185">Reference proteome</keyword>
<evidence type="ECO:0000256" key="3">
    <source>
        <dbReference type="ARBA" id="ARBA00022553"/>
    </source>
</evidence>
<keyword evidence="8" id="KW-0804">Transcription</keyword>
<dbReference type="Gene3D" id="3.40.1810.10">
    <property type="entry name" value="Transcription factor, MADS-box"/>
    <property type="match status" value="1"/>
</dbReference>